<sequence>ETGVHVLARVFVTELMAGSGSTRDRISGGWRAKGVWFIGDYGGDIGTYAFCLTVRERERDERAECDNLSWYKTVKTSECGTRTIKKEKSERERWTTGPSEEERKDANIGDGCAGAGVYGAGWQCLAWVDRWRVTTATDNAGPADDTPGNVTQERTQ</sequence>
<gene>
    <name evidence="2" type="ORF">X777_11448</name>
</gene>
<feature type="region of interest" description="Disordered" evidence="1">
    <location>
        <begin position="86"/>
        <end position="108"/>
    </location>
</feature>
<organism evidence="2 3">
    <name type="scientific">Ooceraea biroi</name>
    <name type="common">Clonal raider ant</name>
    <name type="synonym">Cerapachys biroi</name>
    <dbReference type="NCBI Taxonomy" id="2015173"/>
    <lineage>
        <taxon>Eukaryota</taxon>
        <taxon>Metazoa</taxon>
        <taxon>Ecdysozoa</taxon>
        <taxon>Arthropoda</taxon>
        <taxon>Hexapoda</taxon>
        <taxon>Insecta</taxon>
        <taxon>Pterygota</taxon>
        <taxon>Neoptera</taxon>
        <taxon>Endopterygota</taxon>
        <taxon>Hymenoptera</taxon>
        <taxon>Apocrita</taxon>
        <taxon>Aculeata</taxon>
        <taxon>Formicoidea</taxon>
        <taxon>Formicidae</taxon>
        <taxon>Dorylinae</taxon>
        <taxon>Ooceraea</taxon>
    </lineage>
</organism>
<evidence type="ECO:0000313" key="2">
    <source>
        <dbReference type="EMBL" id="EZA49960.1"/>
    </source>
</evidence>
<evidence type="ECO:0000313" key="3">
    <source>
        <dbReference type="Proteomes" id="UP000053097"/>
    </source>
</evidence>
<dbReference type="EMBL" id="KK107488">
    <property type="protein sequence ID" value="EZA49960.1"/>
    <property type="molecule type" value="Genomic_DNA"/>
</dbReference>
<dbReference type="AlphaFoldDB" id="A0A026W1L4"/>
<feature type="region of interest" description="Disordered" evidence="1">
    <location>
        <begin position="137"/>
        <end position="156"/>
    </location>
</feature>
<protein>
    <submittedName>
        <fullName evidence="2">Uncharacterized protein</fullName>
    </submittedName>
</protein>
<evidence type="ECO:0000256" key="1">
    <source>
        <dbReference type="SAM" id="MobiDB-lite"/>
    </source>
</evidence>
<dbReference type="Proteomes" id="UP000053097">
    <property type="component" value="Unassembled WGS sequence"/>
</dbReference>
<feature type="compositionally biased region" description="Basic and acidic residues" evidence="1">
    <location>
        <begin position="86"/>
        <end position="107"/>
    </location>
</feature>
<accession>A0A026W1L4</accession>
<name>A0A026W1L4_OOCBI</name>
<proteinExistence type="predicted"/>
<reference evidence="2 3" key="1">
    <citation type="journal article" date="2014" name="Curr. Biol.">
        <title>The genome of the clonal raider ant Cerapachys biroi.</title>
        <authorList>
            <person name="Oxley P.R."/>
            <person name="Ji L."/>
            <person name="Fetter-Pruneda I."/>
            <person name="McKenzie S.K."/>
            <person name="Li C."/>
            <person name="Hu H."/>
            <person name="Zhang G."/>
            <person name="Kronauer D.J."/>
        </authorList>
    </citation>
    <scope>NUCLEOTIDE SEQUENCE [LARGE SCALE GENOMIC DNA]</scope>
</reference>
<keyword evidence="3" id="KW-1185">Reference proteome</keyword>
<feature type="non-terminal residue" evidence="2">
    <location>
        <position position="1"/>
    </location>
</feature>